<dbReference type="RefSeq" id="WP_184698097.1">
    <property type="nucleotide sequence ID" value="NZ_JACHJN010000014.1"/>
</dbReference>
<dbReference type="InterPro" id="IPR032710">
    <property type="entry name" value="NTF2-like_dom_sf"/>
</dbReference>
<dbReference type="SUPFAM" id="SSF54427">
    <property type="entry name" value="NTF2-like"/>
    <property type="match status" value="1"/>
</dbReference>
<dbReference type="GO" id="GO:0016853">
    <property type="term" value="F:isomerase activity"/>
    <property type="evidence" value="ECO:0007669"/>
    <property type="project" value="UniProtKB-KW"/>
</dbReference>
<reference evidence="2 3" key="1">
    <citation type="submission" date="2020-08" db="EMBL/GenBank/DDBJ databases">
        <title>Genomic Encyclopedia of Type Strains, Phase III (KMG-III): the genomes of soil and plant-associated and newly described type strains.</title>
        <authorList>
            <person name="Whitman W."/>
        </authorList>
    </citation>
    <scope>NUCLEOTIDE SEQUENCE [LARGE SCALE GENOMIC DNA]</scope>
    <source>
        <strain evidence="2 3">CECT 8640</strain>
    </source>
</reference>
<keyword evidence="2" id="KW-0413">Isomerase</keyword>
<proteinExistence type="predicted"/>
<name>A0A841CTH0_9PSEU</name>
<evidence type="ECO:0000313" key="2">
    <source>
        <dbReference type="EMBL" id="MBB5960163.1"/>
    </source>
</evidence>
<accession>A0A841CTH0</accession>
<evidence type="ECO:0000313" key="3">
    <source>
        <dbReference type="Proteomes" id="UP000547510"/>
    </source>
</evidence>
<feature type="domain" description="DUF4440" evidence="1">
    <location>
        <begin position="22"/>
        <end position="130"/>
    </location>
</feature>
<evidence type="ECO:0000259" key="1">
    <source>
        <dbReference type="Pfam" id="PF14534"/>
    </source>
</evidence>
<dbReference type="Gene3D" id="3.10.450.50">
    <property type="match status" value="1"/>
</dbReference>
<protein>
    <submittedName>
        <fullName evidence="2">Ketosteroid isomerase-like protein</fullName>
    </submittedName>
</protein>
<dbReference type="Pfam" id="PF14534">
    <property type="entry name" value="DUF4440"/>
    <property type="match status" value="1"/>
</dbReference>
<organism evidence="2 3">
    <name type="scientific">Saccharothrix tamanrassetensis</name>
    <dbReference type="NCBI Taxonomy" id="1051531"/>
    <lineage>
        <taxon>Bacteria</taxon>
        <taxon>Bacillati</taxon>
        <taxon>Actinomycetota</taxon>
        <taxon>Actinomycetes</taxon>
        <taxon>Pseudonocardiales</taxon>
        <taxon>Pseudonocardiaceae</taxon>
        <taxon>Saccharothrix</taxon>
    </lineage>
</organism>
<gene>
    <name evidence="2" type="ORF">FHS29_006786</name>
</gene>
<dbReference type="EMBL" id="JACHJN010000014">
    <property type="protein sequence ID" value="MBB5960163.1"/>
    <property type="molecule type" value="Genomic_DNA"/>
</dbReference>
<keyword evidence="3" id="KW-1185">Reference proteome</keyword>
<dbReference type="Proteomes" id="UP000547510">
    <property type="component" value="Unassembled WGS sequence"/>
</dbReference>
<sequence>MGENREVATATSLRGLNHDVWEPFRSAYGRLDAAGFMAVHGPDLIRAEGAAKRVRGRAEYATEIAEWFARVAASGDSLGIAFRFLERLADGDAASERGIYRIDAVRAGAPKVFYGRFHVFCRRIDGRWRIVVDYDDEEGATEEVFASGAAMDDVTAFSE</sequence>
<dbReference type="InterPro" id="IPR027843">
    <property type="entry name" value="DUF4440"/>
</dbReference>
<dbReference type="AlphaFoldDB" id="A0A841CTH0"/>
<comment type="caution">
    <text evidence="2">The sequence shown here is derived from an EMBL/GenBank/DDBJ whole genome shotgun (WGS) entry which is preliminary data.</text>
</comment>